<feature type="compositionally biased region" description="Basic and acidic residues" evidence="1">
    <location>
        <begin position="8"/>
        <end position="18"/>
    </location>
</feature>
<dbReference type="AlphaFoldDB" id="H2YVG6"/>
<name>H2YVG6_CIOSA</name>
<proteinExistence type="predicted"/>
<accession>H2YVG6</accession>
<reference evidence="3" key="1">
    <citation type="submission" date="2003-08" db="EMBL/GenBank/DDBJ databases">
        <authorList>
            <person name="Birren B."/>
            <person name="Nusbaum C."/>
            <person name="Abebe A."/>
            <person name="Abouelleil A."/>
            <person name="Adekoya E."/>
            <person name="Ait-zahra M."/>
            <person name="Allen N."/>
            <person name="Allen T."/>
            <person name="An P."/>
            <person name="Anderson M."/>
            <person name="Anderson S."/>
            <person name="Arachchi H."/>
            <person name="Armbruster J."/>
            <person name="Bachantsang P."/>
            <person name="Baldwin J."/>
            <person name="Barry A."/>
            <person name="Bayul T."/>
            <person name="Blitshsteyn B."/>
            <person name="Bloom T."/>
            <person name="Blye J."/>
            <person name="Boguslavskiy L."/>
            <person name="Borowsky M."/>
            <person name="Boukhgalter B."/>
            <person name="Brunache A."/>
            <person name="Butler J."/>
            <person name="Calixte N."/>
            <person name="Calvo S."/>
            <person name="Camarata J."/>
            <person name="Campo K."/>
            <person name="Chang J."/>
            <person name="Cheshatsang Y."/>
            <person name="Citroen M."/>
            <person name="Collymore A."/>
            <person name="Considine T."/>
            <person name="Cook A."/>
            <person name="Cooke P."/>
            <person name="Corum B."/>
            <person name="Cuomo C."/>
            <person name="David R."/>
            <person name="Dawoe T."/>
            <person name="Degray S."/>
            <person name="Dodge S."/>
            <person name="Dooley K."/>
            <person name="Dorje P."/>
            <person name="Dorjee K."/>
            <person name="Dorris L."/>
            <person name="Duffey N."/>
            <person name="Dupes A."/>
            <person name="Elkins T."/>
            <person name="Engels R."/>
            <person name="Erickson J."/>
            <person name="Farina A."/>
            <person name="Faro S."/>
            <person name="Ferreira P."/>
            <person name="Fischer H."/>
            <person name="Fitzgerald M."/>
            <person name="Foley K."/>
            <person name="Gage D."/>
            <person name="Galagan J."/>
            <person name="Gearin G."/>
            <person name="Gnerre S."/>
            <person name="Gnirke A."/>
            <person name="Goyette A."/>
            <person name="Graham J."/>
            <person name="Grandbois E."/>
            <person name="Gyaltsen K."/>
            <person name="Hafez N."/>
            <person name="Hagopian D."/>
            <person name="Hagos B."/>
            <person name="Hall J."/>
            <person name="Hatcher B."/>
            <person name="Heller A."/>
            <person name="Higgins H."/>
            <person name="Honan T."/>
            <person name="Horn A."/>
            <person name="Houde N."/>
            <person name="Hughes L."/>
            <person name="Hulme W."/>
            <person name="Husby E."/>
            <person name="Iliev I."/>
            <person name="Jaffe D."/>
            <person name="Jones C."/>
            <person name="Kamal M."/>
            <person name="Kamat A."/>
            <person name="Kamvysselis M."/>
            <person name="Karlsson E."/>
            <person name="Kells C."/>
            <person name="Kieu A."/>
            <person name="Kisner P."/>
            <person name="Kodira C."/>
            <person name="Kulbokas E."/>
            <person name="Labutti K."/>
            <person name="Lama D."/>
            <person name="Landers T."/>
            <person name="Leger J."/>
            <person name="Levine S."/>
            <person name="Lewis D."/>
            <person name="Lewis T."/>
            <person name="Lindblad-toh K."/>
            <person name="Liu X."/>
            <person name="Lokyitsang T."/>
            <person name="Lokyitsang Y."/>
            <person name="Lucien O."/>
            <person name="Lui A."/>
            <person name="Ma L.J."/>
            <person name="Mabbitt R."/>
            <person name="Macdonald J."/>
            <person name="Maclean C."/>
            <person name="Major J."/>
            <person name="Manning J."/>
            <person name="Marabella R."/>
            <person name="Maru K."/>
            <person name="Matthews C."/>
            <person name="Mauceli E."/>
            <person name="Mccarthy M."/>
            <person name="Mcdonough S."/>
            <person name="Mcghee T."/>
            <person name="Meldrim J."/>
            <person name="Meneus L."/>
            <person name="Mesirov J."/>
            <person name="Mihalev A."/>
            <person name="Mihova T."/>
            <person name="Mikkelsen T."/>
            <person name="Mlenga V."/>
            <person name="Moru K."/>
            <person name="Mozes J."/>
            <person name="Mulrain L."/>
            <person name="Munson G."/>
            <person name="Naylor J."/>
            <person name="Newes C."/>
            <person name="Nguyen C."/>
            <person name="Nguyen N."/>
            <person name="Nguyen T."/>
            <person name="Nicol R."/>
            <person name="Nielsen C."/>
            <person name="Nizzari M."/>
            <person name="Norbu C."/>
            <person name="Norbu N."/>
            <person name="O'donnell P."/>
            <person name="Okoawo O."/>
            <person name="O'leary S."/>
            <person name="Omotosho B."/>
            <person name="O'neill K."/>
            <person name="Osman S."/>
            <person name="Parker S."/>
            <person name="Perrin D."/>
            <person name="Phunkhang P."/>
            <person name="Piqani B."/>
            <person name="Purcell S."/>
            <person name="Rachupka T."/>
            <person name="Ramasamy U."/>
            <person name="Rameau R."/>
            <person name="Ray V."/>
            <person name="Raymond C."/>
            <person name="Retta R."/>
            <person name="Richardson S."/>
            <person name="Rise C."/>
            <person name="Rodriguez J."/>
            <person name="Rogers J."/>
            <person name="Rogov P."/>
            <person name="Rutman M."/>
            <person name="Schupbach R."/>
            <person name="Seaman C."/>
            <person name="Settipalli S."/>
            <person name="Sharpe T."/>
            <person name="Sheridan J."/>
            <person name="Sherpa N."/>
            <person name="Shi J."/>
            <person name="Smirnov S."/>
            <person name="Smith C."/>
            <person name="Sougnez C."/>
            <person name="Spencer B."/>
            <person name="Stalker J."/>
            <person name="Stange-thomann N."/>
            <person name="Stavropoulos S."/>
            <person name="Stetson K."/>
            <person name="Stone C."/>
            <person name="Stone S."/>
            <person name="Stubbs M."/>
            <person name="Talamas J."/>
            <person name="Tchuinga P."/>
            <person name="Tenzing P."/>
            <person name="Tesfaye S."/>
            <person name="Theodore J."/>
            <person name="Thoulutsang Y."/>
            <person name="Topham K."/>
            <person name="Towey S."/>
            <person name="Tsamla T."/>
            <person name="Tsomo N."/>
            <person name="Vallee D."/>
            <person name="Vassiliev H."/>
            <person name="Venkataraman V."/>
            <person name="Vinson J."/>
            <person name="Vo A."/>
            <person name="Wade C."/>
            <person name="Wang S."/>
            <person name="Wangchuk T."/>
            <person name="Wangdi T."/>
            <person name="Whittaker C."/>
            <person name="Wilkinson J."/>
            <person name="Wu Y."/>
            <person name="Wyman D."/>
            <person name="Yadav S."/>
            <person name="Yang S."/>
            <person name="Yang X."/>
            <person name="Yeager S."/>
            <person name="Yee E."/>
            <person name="Young G."/>
            <person name="Zainoun J."/>
            <person name="Zembeck L."/>
            <person name="Zimmer A."/>
            <person name="Zody M."/>
            <person name="Lander E."/>
        </authorList>
    </citation>
    <scope>NUCLEOTIDE SEQUENCE [LARGE SCALE GENOMIC DNA]</scope>
</reference>
<dbReference type="HOGENOM" id="CLU_2283708_0_0_1"/>
<evidence type="ECO:0000313" key="3">
    <source>
        <dbReference type="Proteomes" id="UP000007875"/>
    </source>
</evidence>
<evidence type="ECO:0000256" key="1">
    <source>
        <dbReference type="SAM" id="MobiDB-lite"/>
    </source>
</evidence>
<organism evidence="2 3">
    <name type="scientific">Ciona savignyi</name>
    <name type="common">Pacific transparent sea squirt</name>
    <dbReference type="NCBI Taxonomy" id="51511"/>
    <lineage>
        <taxon>Eukaryota</taxon>
        <taxon>Metazoa</taxon>
        <taxon>Chordata</taxon>
        <taxon>Tunicata</taxon>
        <taxon>Ascidiacea</taxon>
        <taxon>Phlebobranchia</taxon>
        <taxon>Cionidae</taxon>
        <taxon>Ciona</taxon>
    </lineage>
</organism>
<evidence type="ECO:0000313" key="2">
    <source>
        <dbReference type="Ensembl" id="ENSCSAVP00000009326.1"/>
    </source>
</evidence>
<protein>
    <submittedName>
        <fullName evidence="2">Uncharacterized protein</fullName>
    </submittedName>
</protein>
<dbReference type="Ensembl" id="ENSCSAVT00000009443.1">
    <property type="protein sequence ID" value="ENSCSAVP00000009326.1"/>
    <property type="gene ID" value="ENSCSAVG00000005493.1"/>
</dbReference>
<sequence length="102" mass="11856">GNAAPSQHTEDCSKKSQHEGNPCEIERVAEYWVDRTEIFHSILHPTCARTRFMHCFTRARIFDWCKVSELWHWVAARSWRLSLLSSLAHNVLQIRHGTGVDV</sequence>
<feature type="region of interest" description="Disordered" evidence="1">
    <location>
        <begin position="1"/>
        <end position="20"/>
    </location>
</feature>
<reference evidence="2" key="2">
    <citation type="submission" date="2025-08" db="UniProtKB">
        <authorList>
            <consortium name="Ensembl"/>
        </authorList>
    </citation>
    <scope>IDENTIFICATION</scope>
</reference>
<reference evidence="2" key="3">
    <citation type="submission" date="2025-09" db="UniProtKB">
        <authorList>
            <consortium name="Ensembl"/>
        </authorList>
    </citation>
    <scope>IDENTIFICATION</scope>
</reference>
<dbReference type="Proteomes" id="UP000007875">
    <property type="component" value="Unassembled WGS sequence"/>
</dbReference>
<keyword evidence="3" id="KW-1185">Reference proteome</keyword>
<dbReference type="InParanoid" id="H2YVG6"/>